<organism evidence="2 3">
    <name type="scientific">Sodiomyces alkalinus (strain CBS 110278 / VKM F-3762 / F11)</name>
    <name type="common">Alkaliphilic filamentous fungus</name>
    <dbReference type="NCBI Taxonomy" id="1314773"/>
    <lineage>
        <taxon>Eukaryota</taxon>
        <taxon>Fungi</taxon>
        <taxon>Dikarya</taxon>
        <taxon>Ascomycota</taxon>
        <taxon>Pezizomycotina</taxon>
        <taxon>Sordariomycetes</taxon>
        <taxon>Hypocreomycetidae</taxon>
        <taxon>Glomerellales</taxon>
        <taxon>Plectosphaerellaceae</taxon>
        <taxon>Sodiomyces</taxon>
    </lineage>
</organism>
<dbReference type="RefSeq" id="XP_028466062.1">
    <property type="nucleotide sequence ID" value="XM_028615043.1"/>
</dbReference>
<protein>
    <submittedName>
        <fullName evidence="2">Uncharacterized protein</fullName>
    </submittedName>
</protein>
<proteinExistence type="predicted"/>
<reference evidence="2 3" key="1">
    <citation type="journal article" date="2018" name="Mol. Ecol.">
        <title>The obligate alkalophilic soda-lake fungus Sodiomyces alkalinus has shifted to a protein diet.</title>
        <authorList>
            <person name="Grum-Grzhimaylo A.A."/>
            <person name="Falkoski D.L."/>
            <person name="van den Heuvel J."/>
            <person name="Valero-Jimenez C.A."/>
            <person name="Min B."/>
            <person name="Choi I.G."/>
            <person name="Lipzen A."/>
            <person name="Daum C.G."/>
            <person name="Aanen D.K."/>
            <person name="Tsang A."/>
            <person name="Henrissat B."/>
            <person name="Bilanenko E.N."/>
            <person name="de Vries R.P."/>
            <person name="van Kan J.A.L."/>
            <person name="Grigoriev I.V."/>
            <person name="Debets A.J.M."/>
        </authorList>
    </citation>
    <scope>NUCLEOTIDE SEQUENCE [LARGE SCALE GENOMIC DNA]</scope>
    <source>
        <strain evidence="2 3">F11</strain>
    </source>
</reference>
<evidence type="ECO:0000313" key="2">
    <source>
        <dbReference type="EMBL" id="ROT38256.1"/>
    </source>
</evidence>
<dbReference type="EMBL" id="ML119056">
    <property type="protein sequence ID" value="ROT38256.1"/>
    <property type="molecule type" value="Genomic_DNA"/>
</dbReference>
<sequence>MGLGLAPSSVPTVTFSIMGITYLLPYLKSPNFASERDRDLQHHIYHPARTMSQGVIRSLYRESGGLAHTKSTLGMEKSGHFLSRAATATRNLRLHPSYPEFSQGLCNILIETSLRMSSPYPTAVAFLLRTPFPCICWYPITQRIPRSSQSNERMVEEHRKGLTGSSKLSNCSFPQQLSSWETETFVWSPWASCPTYRHVRSLVQNMWALRFLAYPPISGPQLLPQRLVRPSAEPRSVICVSYPPRPSRPPLAPLRTLNISASEIQNEFGKKRGLDAAGGFGRMTCTPSPGAVIFRKYNLGTSRPWGDLGVVFQEPASIESLGQRPDGPLESIHQPDSSPVGRA</sequence>
<dbReference type="AlphaFoldDB" id="A0A3N2PV88"/>
<evidence type="ECO:0000313" key="3">
    <source>
        <dbReference type="Proteomes" id="UP000272025"/>
    </source>
</evidence>
<dbReference type="Proteomes" id="UP000272025">
    <property type="component" value="Unassembled WGS sequence"/>
</dbReference>
<gene>
    <name evidence="2" type="ORF">SODALDRAFT_379450</name>
</gene>
<accession>A0A3N2PV88</accession>
<name>A0A3N2PV88_SODAK</name>
<feature type="region of interest" description="Disordered" evidence="1">
    <location>
        <begin position="317"/>
        <end position="343"/>
    </location>
</feature>
<evidence type="ECO:0000256" key="1">
    <source>
        <dbReference type="SAM" id="MobiDB-lite"/>
    </source>
</evidence>
<keyword evidence="3" id="KW-1185">Reference proteome</keyword>
<dbReference type="GeneID" id="39583520"/>